<dbReference type="PANTHER" id="PTHR47738">
    <property type="entry name" value="PTS SYSTEM FRUCTOSE-LIKE EIIA COMPONENT-RELATED"/>
    <property type="match status" value="1"/>
</dbReference>
<organism evidence="2 3">
    <name type="scientific">Bordetella genomosp. 9</name>
    <dbReference type="NCBI Taxonomy" id="1416803"/>
    <lineage>
        <taxon>Bacteria</taxon>
        <taxon>Pseudomonadati</taxon>
        <taxon>Pseudomonadota</taxon>
        <taxon>Betaproteobacteria</taxon>
        <taxon>Burkholderiales</taxon>
        <taxon>Alcaligenaceae</taxon>
        <taxon>Bordetella</taxon>
    </lineage>
</organism>
<dbReference type="GO" id="GO:0030295">
    <property type="term" value="F:protein kinase activator activity"/>
    <property type="evidence" value="ECO:0007669"/>
    <property type="project" value="TreeGrafter"/>
</dbReference>
<dbReference type="SUPFAM" id="SSF55804">
    <property type="entry name" value="Phoshotransferase/anion transport protein"/>
    <property type="match status" value="1"/>
</dbReference>
<feature type="domain" description="PTS EIIA type-2" evidence="1">
    <location>
        <begin position="6"/>
        <end position="149"/>
    </location>
</feature>
<proteinExistence type="predicted"/>
<dbReference type="InterPro" id="IPR002178">
    <property type="entry name" value="PTS_EIIA_type-2_dom"/>
</dbReference>
<dbReference type="Proteomes" id="UP000216857">
    <property type="component" value="Unassembled WGS sequence"/>
</dbReference>
<keyword evidence="2" id="KW-0762">Sugar transport</keyword>
<comment type="caution">
    <text evidence="2">The sequence shown here is derived from an EMBL/GenBank/DDBJ whole genome shotgun (WGS) entry which is preliminary data.</text>
</comment>
<dbReference type="Gene3D" id="3.40.930.10">
    <property type="entry name" value="Mannitol-specific EII, Chain A"/>
    <property type="match status" value="1"/>
</dbReference>
<evidence type="ECO:0000313" key="2">
    <source>
        <dbReference type="EMBL" id="OZI25910.1"/>
    </source>
</evidence>
<dbReference type="InterPro" id="IPR051541">
    <property type="entry name" value="PTS_SugarTrans_NitroReg"/>
</dbReference>
<dbReference type="Pfam" id="PF00359">
    <property type="entry name" value="PTS_EIIA_2"/>
    <property type="match status" value="1"/>
</dbReference>
<evidence type="ECO:0000313" key="3">
    <source>
        <dbReference type="Proteomes" id="UP000216857"/>
    </source>
</evidence>
<evidence type="ECO:0000259" key="1">
    <source>
        <dbReference type="PROSITE" id="PS51094"/>
    </source>
</evidence>
<protein>
    <submittedName>
        <fullName evidence="2">PTS sugar transporter subunit IIA</fullName>
    </submittedName>
</protein>
<dbReference type="EMBL" id="NEVJ01000001">
    <property type="protein sequence ID" value="OZI25910.1"/>
    <property type="molecule type" value="Genomic_DNA"/>
</dbReference>
<dbReference type="STRING" id="1416803.CAL13_01095"/>
<dbReference type="InterPro" id="IPR016152">
    <property type="entry name" value="PTrfase/Anion_transptr"/>
</dbReference>
<dbReference type="PANTHER" id="PTHR47738:SF1">
    <property type="entry name" value="NITROGEN REGULATORY PROTEIN"/>
    <property type="match status" value="1"/>
</dbReference>
<sequence length="151" mass="16483">MNHLPRILPAGNVVLDLLATSKKRAFEQAGLLFENHHGLARSTVFDSLFARERLGSTGLGQGVAVPHGRVKSLNEAVAAFFRLSRPVPFDAPDNQPVSMLLFLLVPENATQQHLDILAELAQLMSNKPLREALTTETDPVAVHRMLTTGTL</sequence>
<dbReference type="CDD" id="cd00211">
    <property type="entry name" value="PTS_IIA_fru"/>
    <property type="match status" value="1"/>
</dbReference>
<accession>A0A261RMT2</accession>
<dbReference type="OrthoDB" id="95460at2"/>
<dbReference type="PROSITE" id="PS51094">
    <property type="entry name" value="PTS_EIIA_TYPE_2"/>
    <property type="match status" value="1"/>
</dbReference>
<name>A0A261RMT2_9BORD</name>
<dbReference type="AlphaFoldDB" id="A0A261RMT2"/>
<gene>
    <name evidence="2" type="ORF">CAL26_00675</name>
</gene>
<reference evidence="2" key="1">
    <citation type="submission" date="2017-05" db="EMBL/GenBank/DDBJ databases">
        <title>Complete and WGS of Bordetella genogroups.</title>
        <authorList>
            <person name="Spilker T."/>
            <person name="Lipuma J."/>
        </authorList>
    </citation>
    <scope>NUCLEOTIDE SEQUENCE</scope>
    <source>
        <strain evidence="2">AU21707</strain>
    </source>
</reference>
<dbReference type="PROSITE" id="PS00372">
    <property type="entry name" value="PTS_EIIA_TYPE_2_HIS"/>
    <property type="match status" value="1"/>
</dbReference>
<keyword evidence="2" id="KW-0813">Transport</keyword>
<dbReference type="RefSeq" id="WP_094845045.1">
    <property type="nucleotide sequence ID" value="NZ_NEVJ01000001.1"/>
</dbReference>
<keyword evidence="3" id="KW-1185">Reference proteome</keyword>